<accession>A0A8J2KMK8</accession>
<keyword evidence="4" id="KW-1185">Reference proteome</keyword>
<proteinExistence type="predicted"/>
<name>A0A8J2KMK8_9HEXA</name>
<feature type="region of interest" description="Disordered" evidence="1">
    <location>
        <begin position="86"/>
        <end position="105"/>
    </location>
</feature>
<gene>
    <name evidence="3" type="ORF">AFUS01_LOCUS16902</name>
</gene>
<evidence type="ECO:0000256" key="1">
    <source>
        <dbReference type="SAM" id="MobiDB-lite"/>
    </source>
</evidence>
<sequence length="105" mass="12028">MLEECSLERTDLLPIPFLILVNAVKNAQSILATNISVSPTSGWYFALSPFESILLGLIVLKLLILRYTKILPINLSKVFEGELPRPKNRRKRDIERERLAETMFT</sequence>
<dbReference type="Proteomes" id="UP000708208">
    <property type="component" value="Unassembled WGS sequence"/>
</dbReference>
<evidence type="ECO:0000256" key="2">
    <source>
        <dbReference type="SAM" id="Phobius"/>
    </source>
</evidence>
<organism evidence="3 4">
    <name type="scientific">Allacma fusca</name>
    <dbReference type="NCBI Taxonomy" id="39272"/>
    <lineage>
        <taxon>Eukaryota</taxon>
        <taxon>Metazoa</taxon>
        <taxon>Ecdysozoa</taxon>
        <taxon>Arthropoda</taxon>
        <taxon>Hexapoda</taxon>
        <taxon>Collembola</taxon>
        <taxon>Symphypleona</taxon>
        <taxon>Sminthuridae</taxon>
        <taxon>Allacma</taxon>
    </lineage>
</organism>
<feature type="transmembrane region" description="Helical" evidence="2">
    <location>
        <begin position="43"/>
        <end position="64"/>
    </location>
</feature>
<feature type="compositionally biased region" description="Basic and acidic residues" evidence="1">
    <location>
        <begin position="92"/>
        <end position="105"/>
    </location>
</feature>
<protein>
    <submittedName>
        <fullName evidence="3">Uncharacterized protein</fullName>
    </submittedName>
</protein>
<evidence type="ECO:0000313" key="4">
    <source>
        <dbReference type="Proteomes" id="UP000708208"/>
    </source>
</evidence>
<dbReference type="EMBL" id="CAJVCH010158459">
    <property type="protein sequence ID" value="CAG7728096.1"/>
    <property type="molecule type" value="Genomic_DNA"/>
</dbReference>
<keyword evidence="2" id="KW-0472">Membrane</keyword>
<dbReference type="AlphaFoldDB" id="A0A8J2KMK8"/>
<keyword evidence="2" id="KW-0812">Transmembrane</keyword>
<feature type="non-terminal residue" evidence="3">
    <location>
        <position position="1"/>
    </location>
</feature>
<keyword evidence="2" id="KW-1133">Transmembrane helix</keyword>
<comment type="caution">
    <text evidence="3">The sequence shown here is derived from an EMBL/GenBank/DDBJ whole genome shotgun (WGS) entry which is preliminary data.</text>
</comment>
<evidence type="ECO:0000313" key="3">
    <source>
        <dbReference type="EMBL" id="CAG7728096.1"/>
    </source>
</evidence>
<reference evidence="3" key="1">
    <citation type="submission" date="2021-06" db="EMBL/GenBank/DDBJ databases">
        <authorList>
            <person name="Hodson N. C."/>
            <person name="Mongue J. A."/>
            <person name="Jaron S. K."/>
        </authorList>
    </citation>
    <scope>NUCLEOTIDE SEQUENCE</scope>
</reference>